<evidence type="ECO:0000256" key="11">
    <source>
        <dbReference type="PIRNR" id="PIRNR016992"/>
    </source>
</evidence>
<keyword evidence="9 11" id="KW-0804">Transcription</keyword>
<evidence type="ECO:0000256" key="5">
    <source>
        <dbReference type="ARBA" id="ARBA00022833"/>
    </source>
</evidence>
<keyword evidence="7 11" id="KW-0238">DNA-binding</keyword>
<comment type="function">
    <text evidence="11">Transcriptional activator that specifically binds 5'-GATA-3' or 5'-GAT-3' motifs within gene promoters.</text>
</comment>
<feature type="region of interest" description="Disordered" evidence="13">
    <location>
        <begin position="146"/>
        <end position="216"/>
    </location>
</feature>
<proteinExistence type="inferred from homology"/>
<dbReference type="InterPro" id="IPR013088">
    <property type="entry name" value="Znf_NHR/GATA"/>
</dbReference>
<feature type="compositionally biased region" description="Basic and acidic residues" evidence="13">
    <location>
        <begin position="153"/>
        <end position="167"/>
    </location>
</feature>
<feature type="region of interest" description="Disordered" evidence="13">
    <location>
        <begin position="53"/>
        <end position="121"/>
    </location>
</feature>
<evidence type="ECO:0000256" key="7">
    <source>
        <dbReference type="ARBA" id="ARBA00023125"/>
    </source>
</evidence>
<evidence type="ECO:0000256" key="10">
    <source>
        <dbReference type="ARBA" id="ARBA00023242"/>
    </source>
</evidence>
<keyword evidence="10 11" id="KW-0539">Nucleus</keyword>
<dbReference type="CDD" id="cd00202">
    <property type="entry name" value="ZnF_GATA"/>
    <property type="match status" value="1"/>
</dbReference>
<dbReference type="GO" id="GO:0006357">
    <property type="term" value="P:regulation of transcription by RNA polymerase II"/>
    <property type="evidence" value="ECO:0000318"/>
    <property type="project" value="GO_Central"/>
</dbReference>
<evidence type="ECO:0000256" key="12">
    <source>
        <dbReference type="PROSITE-ProRule" id="PRU00094"/>
    </source>
</evidence>
<dbReference type="InterPro" id="IPR016679">
    <property type="entry name" value="TF_GATA_pln"/>
</dbReference>
<feature type="domain" description="GATA-type" evidence="14">
    <location>
        <begin position="260"/>
        <end position="292"/>
    </location>
</feature>
<dbReference type="InterPro" id="IPR000679">
    <property type="entry name" value="Znf_GATA"/>
</dbReference>
<dbReference type="PANTHER" id="PTHR45658:SF41">
    <property type="entry name" value="GATA TRANSCRIPTION FACTOR 3"/>
    <property type="match status" value="1"/>
</dbReference>
<dbReference type="Gramene" id="KCW64057">
    <property type="protein sequence ID" value="KCW64057"/>
    <property type="gene ID" value="EUGRSUZ_G01722"/>
</dbReference>
<dbReference type="STRING" id="71139.A0A059BCW5"/>
<dbReference type="GO" id="GO:0045893">
    <property type="term" value="P:positive regulation of DNA-templated transcription"/>
    <property type="evidence" value="ECO:0007669"/>
    <property type="project" value="InterPro"/>
</dbReference>
<evidence type="ECO:0000256" key="2">
    <source>
        <dbReference type="ARBA" id="ARBA00005694"/>
    </source>
</evidence>
<keyword evidence="4 12" id="KW-0863">Zinc-finger</keyword>
<keyword evidence="5" id="KW-0862">Zinc</keyword>
<dbReference type="SMART" id="SM00401">
    <property type="entry name" value="ZnF_GATA"/>
    <property type="match status" value="1"/>
</dbReference>
<protein>
    <recommendedName>
        <fullName evidence="11">GATA transcription factor</fullName>
    </recommendedName>
</protein>
<dbReference type="eggNOG" id="KOG1601">
    <property type="taxonomic scope" value="Eukaryota"/>
</dbReference>
<feature type="compositionally biased region" description="Acidic residues" evidence="13">
    <location>
        <begin position="53"/>
        <end position="66"/>
    </location>
</feature>
<evidence type="ECO:0000259" key="14">
    <source>
        <dbReference type="PROSITE" id="PS50114"/>
    </source>
</evidence>
<keyword evidence="3" id="KW-0479">Metal-binding</keyword>
<dbReference type="InParanoid" id="A0A059BCW5"/>
<dbReference type="OMA" id="LCEVDRD"/>
<comment type="subcellular location">
    <subcellularLocation>
        <location evidence="1 11">Nucleus</location>
    </subcellularLocation>
</comment>
<evidence type="ECO:0000256" key="4">
    <source>
        <dbReference type="ARBA" id="ARBA00022771"/>
    </source>
</evidence>
<organism evidence="15">
    <name type="scientific">Eucalyptus grandis</name>
    <name type="common">Flooded gum</name>
    <dbReference type="NCBI Taxonomy" id="71139"/>
    <lineage>
        <taxon>Eukaryota</taxon>
        <taxon>Viridiplantae</taxon>
        <taxon>Streptophyta</taxon>
        <taxon>Embryophyta</taxon>
        <taxon>Tracheophyta</taxon>
        <taxon>Spermatophyta</taxon>
        <taxon>Magnoliopsida</taxon>
        <taxon>eudicotyledons</taxon>
        <taxon>Gunneridae</taxon>
        <taxon>Pentapetalae</taxon>
        <taxon>rosids</taxon>
        <taxon>malvids</taxon>
        <taxon>Myrtales</taxon>
        <taxon>Myrtaceae</taxon>
        <taxon>Myrtoideae</taxon>
        <taxon>Eucalypteae</taxon>
        <taxon>Eucalyptus</taxon>
    </lineage>
</organism>
<dbReference type="InterPro" id="IPR051140">
    <property type="entry name" value="GATA_TF"/>
</dbReference>
<evidence type="ECO:0000256" key="1">
    <source>
        <dbReference type="ARBA" id="ARBA00004123"/>
    </source>
</evidence>
<dbReference type="Gene3D" id="3.30.50.10">
    <property type="entry name" value="Erythroid Transcription Factor GATA-1, subunit A"/>
    <property type="match status" value="1"/>
</dbReference>
<dbReference type="AlphaFoldDB" id="A0A059BCW5"/>
<keyword evidence="6 11" id="KW-0805">Transcription regulation</keyword>
<feature type="region of interest" description="Disordered" evidence="13">
    <location>
        <begin position="230"/>
        <end position="255"/>
    </location>
</feature>
<gene>
    <name evidence="15" type="ORF">EUGRSUZ_G01722</name>
</gene>
<keyword evidence="8 11" id="KW-0010">Activator</keyword>
<dbReference type="GO" id="GO:0005634">
    <property type="term" value="C:nucleus"/>
    <property type="evidence" value="ECO:0000318"/>
    <property type="project" value="GO_Central"/>
</dbReference>
<reference evidence="15" key="1">
    <citation type="submission" date="2013-07" db="EMBL/GenBank/DDBJ databases">
        <title>The genome of Eucalyptus grandis.</title>
        <authorList>
            <person name="Schmutz J."/>
            <person name="Hayes R."/>
            <person name="Myburg A."/>
            <person name="Tuskan G."/>
            <person name="Grattapaglia D."/>
            <person name="Rokhsar D.S."/>
        </authorList>
    </citation>
    <scope>NUCLEOTIDE SEQUENCE</scope>
    <source>
        <tissue evidence="15">Leaf extractions</tissue>
    </source>
</reference>
<evidence type="ECO:0000256" key="6">
    <source>
        <dbReference type="ARBA" id="ARBA00023015"/>
    </source>
</evidence>
<evidence type="ECO:0000256" key="3">
    <source>
        <dbReference type="ARBA" id="ARBA00022723"/>
    </source>
</evidence>
<evidence type="ECO:0000256" key="8">
    <source>
        <dbReference type="ARBA" id="ARBA00023159"/>
    </source>
</evidence>
<accession>A0A059BCW5</accession>
<feature type="compositionally biased region" description="Low complexity" evidence="13">
    <location>
        <begin position="200"/>
        <end position="216"/>
    </location>
</feature>
<sequence length="348" mass="38181">MESSSIVERALKSSFRSKTEEGQYVAVEDCLLGHGGVSLVACNDDFVVDDWFDFSNEDGEVEEEEGGGGGGGGDEEDDGAEVPKDSSLSVSSQAGDDDCSNLSSSPSASSEPILTSELTVPDDDDIAELEWLSQFVDDDSLPEFPTCYLPGKWEQESSAKNRSEPEPRSVLIRPLCFPSPVPVKTRTKRTRHAKKDQPPSSESSSTSSCSSENSSSSCLSFTSVLTSMEFVRSQSEPEKKKKMKKTREPPVQDGPVQFQRRCSHCHVQKTPQWRAGPLGLKTLCNACGVRYKSGRLFPEYRPACSPTFSVEAHSNSHRKVLEMRKRKEMAGNGIEGGRLKLNRMVTSF</sequence>
<dbReference type="PROSITE" id="PS00344">
    <property type="entry name" value="GATA_ZN_FINGER_1"/>
    <property type="match status" value="1"/>
</dbReference>
<evidence type="ECO:0000256" key="9">
    <source>
        <dbReference type="ARBA" id="ARBA00023163"/>
    </source>
</evidence>
<feature type="compositionally biased region" description="Basic residues" evidence="13">
    <location>
        <begin position="185"/>
        <end position="194"/>
    </location>
</feature>
<dbReference type="PROSITE" id="PS50114">
    <property type="entry name" value="GATA_ZN_FINGER_2"/>
    <property type="match status" value="1"/>
</dbReference>
<dbReference type="Pfam" id="PF00320">
    <property type="entry name" value="GATA"/>
    <property type="match status" value="1"/>
</dbReference>
<dbReference type="GO" id="GO:0030154">
    <property type="term" value="P:cell differentiation"/>
    <property type="evidence" value="ECO:0000318"/>
    <property type="project" value="GO_Central"/>
</dbReference>
<dbReference type="FunFam" id="3.30.50.10:FF:000018">
    <property type="entry name" value="GATA transcription factor"/>
    <property type="match status" value="1"/>
</dbReference>
<evidence type="ECO:0000256" key="13">
    <source>
        <dbReference type="SAM" id="MobiDB-lite"/>
    </source>
</evidence>
<dbReference type="GO" id="GO:0000976">
    <property type="term" value="F:transcription cis-regulatory region binding"/>
    <property type="evidence" value="ECO:0000318"/>
    <property type="project" value="GO_Central"/>
</dbReference>
<evidence type="ECO:0000313" key="15">
    <source>
        <dbReference type="EMBL" id="KCW64057.1"/>
    </source>
</evidence>
<feature type="compositionally biased region" description="Low complexity" evidence="13">
    <location>
        <begin position="100"/>
        <end position="110"/>
    </location>
</feature>
<dbReference type="EMBL" id="KK198759">
    <property type="protein sequence ID" value="KCW64057.1"/>
    <property type="molecule type" value="Genomic_DNA"/>
</dbReference>
<dbReference type="PIRSF" id="PIRSF016992">
    <property type="entry name" value="TF_GATA_plant"/>
    <property type="match status" value="1"/>
</dbReference>
<dbReference type="PANTHER" id="PTHR45658">
    <property type="entry name" value="GATA TRANSCRIPTION FACTOR"/>
    <property type="match status" value="1"/>
</dbReference>
<dbReference type="SUPFAM" id="SSF57716">
    <property type="entry name" value="Glucocorticoid receptor-like (DNA-binding domain)"/>
    <property type="match status" value="1"/>
</dbReference>
<name>A0A059BCW5_EUCGR</name>
<comment type="similarity">
    <text evidence="2 11">Belongs to the type IV zinc-finger family. Class A subfamily.</text>
</comment>
<dbReference type="GO" id="GO:0008270">
    <property type="term" value="F:zinc ion binding"/>
    <property type="evidence" value="ECO:0007669"/>
    <property type="project" value="UniProtKB-KW"/>
</dbReference>